<evidence type="ECO:0000313" key="2">
    <source>
        <dbReference type="EMBL" id="CAK0902617.1"/>
    </source>
</evidence>
<protein>
    <recommendedName>
        <fullName evidence="4">Calmodulin</fullName>
    </recommendedName>
</protein>
<dbReference type="InterPro" id="IPR018247">
    <property type="entry name" value="EF_Hand_1_Ca_BS"/>
</dbReference>
<feature type="region of interest" description="Disordered" evidence="1">
    <location>
        <begin position="162"/>
        <end position="182"/>
    </location>
</feature>
<feature type="compositionally biased region" description="Basic and acidic residues" evidence="1">
    <location>
        <begin position="163"/>
        <end position="176"/>
    </location>
</feature>
<reference evidence="2" key="1">
    <citation type="submission" date="2023-10" db="EMBL/GenBank/DDBJ databases">
        <authorList>
            <person name="Chen Y."/>
            <person name="Shah S."/>
            <person name="Dougan E. K."/>
            <person name="Thang M."/>
            <person name="Chan C."/>
        </authorList>
    </citation>
    <scope>NUCLEOTIDE SEQUENCE [LARGE SCALE GENOMIC DNA]</scope>
</reference>
<name>A0ABN9XRW3_9DINO</name>
<gene>
    <name evidence="2" type="ORF">PCOR1329_LOCUS79188</name>
</gene>
<keyword evidence="3" id="KW-1185">Reference proteome</keyword>
<evidence type="ECO:0000256" key="1">
    <source>
        <dbReference type="SAM" id="MobiDB-lite"/>
    </source>
</evidence>
<dbReference type="Proteomes" id="UP001189429">
    <property type="component" value="Unassembled WGS sequence"/>
</dbReference>
<comment type="caution">
    <text evidence="2">The sequence shown here is derived from an EMBL/GenBank/DDBJ whole genome shotgun (WGS) entry which is preliminary data.</text>
</comment>
<feature type="non-terminal residue" evidence="2">
    <location>
        <position position="1"/>
    </location>
</feature>
<dbReference type="EMBL" id="CAUYUJ010021095">
    <property type="protein sequence ID" value="CAK0902617.1"/>
    <property type="molecule type" value="Genomic_DNA"/>
</dbReference>
<feature type="non-terminal residue" evidence="2">
    <location>
        <position position="182"/>
    </location>
</feature>
<sequence>VFTVAGAAVGPLSAALVAERRSQEAEDEQALGARRAAFGDLVGQLLAGFDGDRDGRLSRPELWQALGTHPELLGQLRTLGVGTSTGELMLLFDRLCYDYEGKGTVTARIDDLVCTLIHLGDTAKAAGVAELRFQIIASRRESMQALKSLPREVLKLLPAKGESAQREAEQAAETRKSLAALQ</sequence>
<evidence type="ECO:0008006" key="4">
    <source>
        <dbReference type="Google" id="ProtNLM"/>
    </source>
</evidence>
<accession>A0ABN9XRW3</accession>
<dbReference type="PROSITE" id="PS00018">
    <property type="entry name" value="EF_HAND_1"/>
    <property type="match status" value="1"/>
</dbReference>
<organism evidence="2 3">
    <name type="scientific">Prorocentrum cordatum</name>
    <dbReference type="NCBI Taxonomy" id="2364126"/>
    <lineage>
        <taxon>Eukaryota</taxon>
        <taxon>Sar</taxon>
        <taxon>Alveolata</taxon>
        <taxon>Dinophyceae</taxon>
        <taxon>Prorocentrales</taxon>
        <taxon>Prorocentraceae</taxon>
        <taxon>Prorocentrum</taxon>
    </lineage>
</organism>
<evidence type="ECO:0000313" key="3">
    <source>
        <dbReference type="Proteomes" id="UP001189429"/>
    </source>
</evidence>
<proteinExistence type="predicted"/>